<dbReference type="Pfam" id="PF01243">
    <property type="entry name" value="PNPOx_N"/>
    <property type="match status" value="1"/>
</dbReference>
<proteinExistence type="predicted"/>
<dbReference type="SUPFAM" id="SSF50475">
    <property type="entry name" value="FMN-binding split barrel"/>
    <property type="match status" value="1"/>
</dbReference>
<feature type="domain" description="Pyridoxamine 5'-phosphate oxidase N-terminal" evidence="1">
    <location>
        <begin position="73"/>
        <end position="191"/>
    </location>
</feature>
<gene>
    <name evidence="2" type="ORF">CQW49_11530</name>
</gene>
<dbReference type="AlphaFoldDB" id="A0A2D2D0B4"/>
<name>A0A2D2D0B4_METT3</name>
<keyword evidence="3" id="KW-1185">Reference proteome</keyword>
<dbReference type="PANTHER" id="PTHR42815">
    <property type="entry name" value="FAD-BINDING, PUTATIVE (AFU_ORTHOLOGUE AFUA_6G07600)-RELATED"/>
    <property type="match status" value="1"/>
</dbReference>
<evidence type="ECO:0000313" key="3">
    <source>
        <dbReference type="Proteomes" id="UP000230709"/>
    </source>
</evidence>
<dbReference type="Proteomes" id="UP000230709">
    <property type="component" value="Chromosome"/>
</dbReference>
<dbReference type="InterPro" id="IPR011576">
    <property type="entry name" value="Pyridox_Oxase_N"/>
</dbReference>
<dbReference type="EMBL" id="CP023737">
    <property type="protein sequence ID" value="ATQ68443.1"/>
    <property type="molecule type" value="Genomic_DNA"/>
</dbReference>
<evidence type="ECO:0000313" key="2">
    <source>
        <dbReference type="EMBL" id="ATQ68443.1"/>
    </source>
</evidence>
<evidence type="ECO:0000259" key="1">
    <source>
        <dbReference type="Pfam" id="PF01243"/>
    </source>
</evidence>
<dbReference type="STRING" id="595536.GCA_000178815_02860"/>
<dbReference type="InterPro" id="IPR012349">
    <property type="entry name" value="Split_barrel_FMN-bd"/>
</dbReference>
<sequence length="233" mass="26690">MRGALELSRYLDQSYSLVDCCARSLDSAKESIMDNRSPNSDIAFTETVKQLQRRNGSRDAYAKMETHGWQNRITPQLAAFIARQNSFYLATVNAEGQPYIQHRGGPRGFLRPIDEHILAMADFRGNRQFISQGNLLESRKAFIFLMDYANRRRIKIWGEASMVEGDDALLRSVTPDGYAASPERVLLFRVSVWDANCPQHIPRKIDADEVDDLLAKRDRRIAELEALVEQLRR</sequence>
<reference evidence="3" key="1">
    <citation type="submission" date="2017-10" db="EMBL/GenBank/DDBJ databases">
        <title>Completed PacBio SMRT sequence of Methylosinus trichosporium OB3b reveals presence of a third large plasmid.</title>
        <authorList>
            <person name="Charles T.C."/>
            <person name="Lynch M.D.J."/>
            <person name="Heil J.R."/>
            <person name="Cheng J."/>
        </authorList>
    </citation>
    <scope>NUCLEOTIDE SEQUENCE [LARGE SCALE GENOMIC DNA]</scope>
    <source>
        <strain evidence="3">OB3b</strain>
    </source>
</reference>
<accession>A0A2D2D0B4</accession>
<organism evidence="2 3">
    <name type="scientific">Methylosinus trichosporium (strain ATCC 35070 / NCIMB 11131 / UNIQEM 75 / OB3b)</name>
    <dbReference type="NCBI Taxonomy" id="595536"/>
    <lineage>
        <taxon>Bacteria</taxon>
        <taxon>Pseudomonadati</taxon>
        <taxon>Pseudomonadota</taxon>
        <taxon>Alphaproteobacteria</taxon>
        <taxon>Hyphomicrobiales</taxon>
        <taxon>Methylocystaceae</taxon>
        <taxon>Methylosinus</taxon>
    </lineage>
</organism>
<dbReference type="Gene3D" id="2.30.110.10">
    <property type="entry name" value="Electron Transport, Fmn-binding Protein, Chain A"/>
    <property type="match status" value="1"/>
</dbReference>
<protein>
    <submittedName>
        <fullName evidence="2">Pyridoxamine 5'-phosphate oxidase</fullName>
    </submittedName>
</protein>
<dbReference type="KEGG" id="mtw:CQW49_11530"/>
<dbReference type="RefSeq" id="WP_003614248.1">
    <property type="nucleotide sequence ID" value="NZ_ADVE02000001.1"/>
</dbReference>
<dbReference type="PANTHER" id="PTHR42815:SF2">
    <property type="entry name" value="FAD-BINDING, PUTATIVE (AFU_ORTHOLOGUE AFUA_6G07600)-RELATED"/>
    <property type="match status" value="1"/>
</dbReference>